<sequence>MKTYSRKMSSPGTTSSLPSTPSFPTSSTPANEDRTKAENRVVVDDTPISTAENAGEKCTVSPSLADTGNKASDVCEPPDSPVKFANVEDFFAQVSVQIKQAQSLSFSADHSSLIDKRISAMQKFMPSAEMLATAKGDIERLLTMPSIDLFLPENCSALSAALSIYAVAPDLSVERALSVEKLKENLPHFSLTLRRAKKDQEEYYKKAAKKVVLVDELIRDQELYTNLKDGNEKLEYQISKLEATLKVVKKKRDAIQEQKLSLAKKCSGKSNALDEMESEFPLLKEMKELADSDVARVEESLRDFKSKIIK</sequence>
<proteinExistence type="predicted"/>
<dbReference type="OMA" id="KECEKCT"/>
<name>A0A2G2YPV0_CAPAN</name>
<keyword evidence="4" id="KW-1185">Reference proteome</keyword>
<feature type="coiled-coil region" evidence="1">
    <location>
        <begin position="224"/>
        <end position="258"/>
    </location>
</feature>
<gene>
    <name evidence="3" type="ORF">T459_22480</name>
</gene>
<dbReference type="EMBL" id="AYRZ02000009">
    <property type="protein sequence ID" value="PHT71695.1"/>
    <property type="molecule type" value="Genomic_DNA"/>
</dbReference>
<dbReference type="Gramene" id="PHT71695">
    <property type="protein sequence ID" value="PHT71695"/>
    <property type="gene ID" value="T459_22480"/>
</dbReference>
<evidence type="ECO:0000313" key="4">
    <source>
        <dbReference type="Proteomes" id="UP000222542"/>
    </source>
</evidence>
<feature type="compositionally biased region" description="Low complexity" evidence="2">
    <location>
        <begin position="9"/>
        <end position="29"/>
    </location>
</feature>
<evidence type="ECO:0000256" key="2">
    <source>
        <dbReference type="SAM" id="MobiDB-lite"/>
    </source>
</evidence>
<keyword evidence="1" id="KW-0175">Coiled coil</keyword>
<comment type="caution">
    <text evidence="3">The sequence shown here is derived from an EMBL/GenBank/DDBJ whole genome shotgun (WGS) entry which is preliminary data.</text>
</comment>
<accession>A0A2G2YPV0</accession>
<dbReference type="STRING" id="4072.A0A2G2YPV0"/>
<evidence type="ECO:0000256" key="1">
    <source>
        <dbReference type="SAM" id="Coils"/>
    </source>
</evidence>
<dbReference type="Proteomes" id="UP000222542">
    <property type="component" value="Unassembled WGS sequence"/>
</dbReference>
<reference evidence="3 4" key="1">
    <citation type="journal article" date="2014" name="Nat. Genet.">
        <title>Genome sequence of the hot pepper provides insights into the evolution of pungency in Capsicum species.</title>
        <authorList>
            <person name="Kim S."/>
            <person name="Park M."/>
            <person name="Yeom S.I."/>
            <person name="Kim Y.M."/>
            <person name="Lee J.M."/>
            <person name="Lee H.A."/>
            <person name="Seo E."/>
            <person name="Choi J."/>
            <person name="Cheong K."/>
            <person name="Kim K.T."/>
            <person name="Jung K."/>
            <person name="Lee G.W."/>
            <person name="Oh S.K."/>
            <person name="Bae C."/>
            <person name="Kim S.B."/>
            <person name="Lee H.Y."/>
            <person name="Kim S.Y."/>
            <person name="Kim M.S."/>
            <person name="Kang B.C."/>
            <person name="Jo Y.D."/>
            <person name="Yang H.B."/>
            <person name="Jeong H.J."/>
            <person name="Kang W.H."/>
            <person name="Kwon J.K."/>
            <person name="Shin C."/>
            <person name="Lim J.Y."/>
            <person name="Park J.H."/>
            <person name="Huh J.H."/>
            <person name="Kim J.S."/>
            <person name="Kim B.D."/>
            <person name="Cohen O."/>
            <person name="Paran I."/>
            <person name="Suh M.C."/>
            <person name="Lee S.B."/>
            <person name="Kim Y.K."/>
            <person name="Shin Y."/>
            <person name="Noh S.J."/>
            <person name="Park J."/>
            <person name="Seo Y.S."/>
            <person name="Kwon S.Y."/>
            <person name="Kim H.A."/>
            <person name="Park J.M."/>
            <person name="Kim H.J."/>
            <person name="Choi S.B."/>
            <person name="Bosland P.W."/>
            <person name="Reeves G."/>
            <person name="Jo S.H."/>
            <person name="Lee B.W."/>
            <person name="Cho H.T."/>
            <person name="Choi H.S."/>
            <person name="Lee M.S."/>
            <person name="Yu Y."/>
            <person name="Do Choi Y."/>
            <person name="Park B.S."/>
            <person name="van Deynze A."/>
            <person name="Ashrafi H."/>
            <person name="Hill T."/>
            <person name="Kim W.T."/>
            <person name="Pai H.S."/>
            <person name="Ahn H.K."/>
            <person name="Yeam I."/>
            <person name="Giovannoni J.J."/>
            <person name="Rose J.K."/>
            <person name="Sorensen I."/>
            <person name="Lee S.J."/>
            <person name="Kim R.W."/>
            <person name="Choi I.Y."/>
            <person name="Choi B.S."/>
            <person name="Lim J.S."/>
            <person name="Lee Y.H."/>
            <person name="Choi D."/>
        </authorList>
    </citation>
    <scope>NUCLEOTIDE SEQUENCE [LARGE SCALE GENOMIC DNA]</scope>
    <source>
        <strain evidence="4">cv. CM334</strain>
    </source>
</reference>
<organism evidence="3 4">
    <name type="scientific">Capsicum annuum</name>
    <name type="common">Capsicum pepper</name>
    <dbReference type="NCBI Taxonomy" id="4072"/>
    <lineage>
        <taxon>Eukaryota</taxon>
        <taxon>Viridiplantae</taxon>
        <taxon>Streptophyta</taxon>
        <taxon>Embryophyta</taxon>
        <taxon>Tracheophyta</taxon>
        <taxon>Spermatophyta</taxon>
        <taxon>Magnoliopsida</taxon>
        <taxon>eudicotyledons</taxon>
        <taxon>Gunneridae</taxon>
        <taxon>Pentapetalae</taxon>
        <taxon>asterids</taxon>
        <taxon>lamiids</taxon>
        <taxon>Solanales</taxon>
        <taxon>Solanaceae</taxon>
        <taxon>Solanoideae</taxon>
        <taxon>Capsiceae</taxon>
        <taxon>Capsicum</taxon>
    </lineage>
</organism>
<feature type="compositionally biased region" description="Basic and acidic residues" evidence="2">
    <location>
        <begin position="31"/>
        <end position="43"/>
    </location>
</feature>
<reference evidence="3 4" key="2">
    <citation type="journal article" date="2017" name="Genome Biol.">
        <title>New reference genome sequences of hot pepper reveal the massive evolution of plant disease-resistance genes by retroduplication.</title>
        <authorList>
            <person name="Kim S."/>
            <person name="Park J."/>
            <person name="Yeom S.I."/>
            <person name="Kim Y.M."/>
            <person name="Seo E."/>
            <person name="Kim K.T."/>
            <person name="Kim M.S."/>
            <person name="Lee J.M."/>
            <person name="Cheong K."/>
            <person name="Shin H.S."/>
            <person name="Kim S.B."/>
            <person name="Han K."/>
            <person name="Lee J."/>
            <person name="Park M."/>
            <person name="Lee H.A."/>
            <person name="Lee H.Y."/>
            <person name="Lee Y."/>
            <person name="Oh S."/>
            <person name="Lee J.H."/>
            <person name="Choi E."/>
            <person name="Choi E."/>
            <person name="Lee S.E."/>
            <person name="Jeon J."/>
            <person name="Kim H."/>
            <person name="Choi G."/>
            <person name="Song H."/>
            <person name="Lee J."/>
            <person name="Lee S.C."/>
            <person name="Kwon J.K."/>
            <person name="Lee H.Y."/>
            <person name="Koo N."/>
            <person name="Hong Y."/>
            <person name="Kim R.W."/>
            <person name="Kang W.H."/>
            <person name="Huh J.H."/>
            <person name="Kang B.C."/>
            <person name="Yang T.J."/>
            <person name="Lee Y.H."/>
            <person name="Bennetzen J.L."/>
            <person name="Choi D."/>
        </authorList>
    </citation>
    <scope>NUCLEOTIDE SEQUENCE [LARGE SCALE GENOMIC DNA]</scope>
    <source>
        <strain evidence="4">cv. CM334</strain>
    </source>
</reference>
<evidence type="ECO:0000313" key="3">
    <source>
        <dbReference type="EMBL" id="PHT71695.1"/>
    </source>
</evidence>
<dbReference type="AlphaFoldDB" id="A0A2G2YPV0"/>
<protein>
    <submittedName>
        <fullName evidence="3">Uncharacterized protein</fullName>
    </submittedName>
</protein>
<feature type="region of interest" description="Disordered" evidence="2">
    <location>
        <begin position="1"/>
        <end position="62"/>
    </location>
</feature>